<dbReference type="PANTHER" id="PTHR46696:SF1">
    <property type="entry name" value="CYTOCHROME P450 YJIB-RELATED"/>
    <property type="match status" value="1"/>
</dbReference>
<organism evidence="2 3">
    <name type="scientific">Salinactinospora qingdaonensis</name>
    <dbReference type="NCBI Taxonomy" id="702744"/>
    <lineage>
        <taxon>Bacteria</taxon>
        <taxon>Bacillati</taxon>
        <taxon>Actinomycetota</taxon>
        <taxon>Actinomycetes</taxon>
        <taxon>Streptosporangiales</taxon>
        <taxon>Nocardiopsidaceae</taxon>
        <taxon>Salinactinospora</taxon>
    </lineage>
</organism>
<dbReference type="Proteomes" id="UP001500908">
    <property type="component" value="Unassembled WGS sequence"/>
</dbReference>
<evidence type="ECO:0000256" key="1">
    <source>
        <dbReference type="ARBA" id="ARBA00010617"/>
    </source>
</evidence>
<accession>A0ABP7FE21</accession>
<protein>
    <submittedName>
        <fullName evidence="2">Cytochrome P450</fullName>
    </submittedName>
</protein>
<reference evidence="3" key="1">
    <citation type="journal article" date="2019" name="Int. J. Syst. Evol. Microbiol.">
        <title>The Global Catalogue of Microorganisms (GCM) 10K type strain sequencing project: providing services to taxonomists for standard genome sequencing and annotation.</title>
        <authorList>
            <consortium name="The Broad Institute Genomics Platform"/>
            <consortium name="The Broad Institute Genome Sequencing Center for Infectious Disease"/>
            <person name="Wu L."/>
            <person name="Ma J."/>
        </authorList>
    </citation>
    <scope>NUCLEOTIDE SEQUENCE [LARGE SCALE GENOMIC DNA]</scope>
    <source>
        <strain evidence="3">JCM 17137</strain>
    </source>
</reference>
<dbReference type="EMBL" id="BAABDD010000006">
    <property type="protein sequence ID" value="GAA3737465.1"/>
    <property type="molecule type" value="Genomic_DNA"/>
</dbReference>
<dbReference type="PRINTS" id="PR00359">
    <property type="entry name" value="BP450"/>
</dbReference>
<dbReference type="InterPro" id="IPR036396">
    <property type="entry name" value="Cyt_P450_sf"/>
</dbReference>
<name>A0ABP7FE21_9ACTN</name>
<dbReference type="Gene3D" id="1.10.630.10">
    <property type="entry name" value="Cytochrome P450"/>
    <property type="match status" value="1"/>
</dbReference>
<comment type="similarity">
    <text evidence="1">Belongs to the cytochrome P450 family.</text>
</comment>
<evidence type="ECO:0000313" key="2">
    <source>
        <dbReference type="EMBL" id="GAA3737465.1"/>
    </source>
</evidence>
<dbReference type="CDD" id="cd11029">
    <property type="entry name" value="CYP107-like"/>
    <property type="match status" value="1"/>
</dbReference>
<dbReference type="InterPro" id="IPR001128">
    <property type="entry name" value="Cyt_P450"/>
</dbReference>
<sequence>MSDTELRLGEELISPLHPVYDGVQVQQPPGPPYQAPDHPVWVVTRYRDAKTVLAHPDVRRDAEGAAELFTRKTGVHRPAIGAALTGHMLNADPPDHTRLRSLVGRAFTRRQVERCRPRIEQLTEELLDHMAAKGHADLMGDFSVPLTIAVICELIGVPEAERGHIRSSWERQAELLPPEQAEELAQEQAAYLRSLIAAKRRQPADDLLTALIEAGDAGEKLTDSELVAMVHLLLMAGFETTMNMIGNAAVTLLRHPDQLAAVRDDPELLPGALEELVRYDSPVCASMLRFTAAEVELDEVTIPAGEYVLVSNFAANHDPDRFDEPDRFDLTRKPEGHIGYGHGVHYCLGAPLARLEARIALGQLLRRFPDLTLGVPVEELQWLPITFLRALISLPVSLGTPALSAPDRA</sequence>
<dbReference type="RefSeq" id="WP_344969236.1">
    <property type="nucleotide sequence ID" value="NZ_BAABDD010000006.1"/>
</dbReference>
<dbReference type="SUPFAM" id="SSF48264">
    <property type="entry name" value="Cytochrome P450"/>
    <property type="match status" value="1"/>
</dbReference>
<dbReference type="PANTHER" id="PTHR46696">
    <property type="entry name" value="P450, PUTATIVE (EUROFUNG)-RELATED"/>
    <property type="match status" value="1"/>
</dbReference>
<evidence type="ECO:0000313" key="3">
    <source>
        <dbReference type="Proteomes" id="UP001500908"/>
    </source>
</evidence>
<proteinExistence type="inferred from homology"/>
<comment type="caution">
    <text evidence="2">The sequence shown here is derived from an EMBL/GenBank/DDBJ whole genome shotgun (WGS) entry which is preliminary data.</text>
</comment>
<dbReference type="Pfam" id="PF00067">
    <property type="entry name" value="p450"/>
    <property type="match status" value="1"/>
</dbReference>
<keyword evidence="3" id="KW-1185">Reference proteome</keyword>
<dbReference type="InterPro" id="IPR002397">
    <property type="entry name" value="Cyt_P450_B"/>
</dbReference>
<gene>
    <name evidence="2" type="ORF">GCM10022402_16820</name>
</gene>